<feature type="compositionally biased region" description="Acidic residues" evidence="6">
    <location>
        <begin position="1"/>
        <end position="18"/>
    </location>
</feature>
<evidence type="ECO:0000256" key="1">
    <source>
        <dbReference type="ARBA" id="ARBA00000971"/>
    </source>
</evidence>
<proteinExistence type="predicted"/>
<gene>
    <name evidence="8" type="ORF">L195_g053670</name>
</gene>
<dbReference type="InterPro" id="IPR046357">
    <property type="entry name" value="PPIase_dom_sf"/>
</dbReference>
<comment type="caution">
    <text evidence="8">The sequence shown here is derived from an EMBL/GenBank/DDBJ whole genome shotgun (WGS) entry which is preliminary data.</text>
</comment>
<accession>A0A2K3KBW1</accession>
<evidence type="ECO:0000256" key="4">
    <source>
        <dbReference type="ARBA" id="ARBA00023235"/>
    </source>
</evidence>
<evidence type="ECO:0000256" key="5">
    <source>
        <dbReference type="PROSITE-ProRule" id="PRU00277"/>
    </source>
</evidence>
<reference evidence="8 9" key="2">
    <citation type="journal article" date="2017" name="Front. Plant Sci.">
        <title>Gene Classification and Mining of Molecular Markers Useful in Red Clover (Trifolium pratense) Breeding.</title>
        <authorList>
            <person name="Istvanek J."/>
            <person name="Dluhosova J."/>
            <person name="Dluhos P."/>
            <person name="Patkova L."/>
            <person name="Nedelnik J."/>
            <person name="Repkova J."/>
        </authorList>
    </citation>
    <scope>NUCLEOTIDE SEQUENCE [LARGE SCALE GENOMIC DNA]</scope>
    <source>
        <strain evidence="9">cv. Tatra</strain>
        <tissue evidence="8">Young leaves</tissue>
    </source>
</reference>
<dbReference type="SUPFAM" id="SSF54534">
    <property type="entry name" value="FKBP-like"/>
    <property type="match status" value="1"/>
</dbReference>
<protein>
    <recommendedName>
        <fullName evidence="2 5">peptidylprolyl isomerase</fullName>
        <ecNumber evidence="2 5">5.2.1.8</ecNumber>
    </recommendedName>
</protein>
<dbReference type="Pfam" id="PF00254">
    <property type="entry name" value="FKBP_C"/>
    <property type="match status" value="1"/>
</dbReference>
<evidence type="ECO:0000313" key="9">
    <source>
        <dbReference type="Proteomes" id="UP000236291"/>
    </source>
</evidence>
<dbReference type="InterPro" id="IPR001179">
    <property type="entry name" value="PPIase_FKBP_dom"/>
</dbReference>
<dbReference type="GO" id="GO:0003755">
    <property type="term" value="F:peptidyl-prolyl cis-trans isomerase activity"/>
    <property type="evidence" value="ECO:0007669"/>
    <property type="project" value="UniProtKB-KW"/>
</dbReference>
<dbReference type="Gene3D" id="3.10.50.40">
    <property type="match status" value="1"/>
</dbReference>
<dbReference type="EC" id="5.2.1.8" evidence="2 5"/>
<sequence>MAVLSEIEEDELDEEPGEVIESAPPQKLGEERQLNSNSPIKKKLLKRGHAWETPNSNSPIKKKLLKRGHGWETPNFNDQVTVHYVGTLLDGTKLGSTRDSDCPVTFTLGQATLTLVIHFR</sequence>
<keyword evidence="3 5" id="KW-0697">Rotamase</keyword>
<evidence type="ECO:0000313" key="8">
    <source>
        <dbReference type="EMBL" id="PNX63762.1"/>
    </source>
</evidence>
<keyword evidence="4 5" id="KW-0413">Isomerase</keyword>
<dbReference type="Proteomes" id="UP000236291">
    <property type="component" value="Unassembled WGS sequence"/>
</dbReference>
<reference evidence="8 9" key="1">
    <citation type="journal article" date="2014" name="Am. J. Bot.">
        <title>Genome assembly and annotation for red clover (Trifolium pratense; Fabaceae).</title>
        <authorList>
            <person name="Istvanek J."/>
            <person name="Jaros M."/>
            <person name="Krenek A."/>
            <person name="Repkova J."/>
        </authorList>
    </citation>
    <scope>NUCLEOTIDE SEQUENCE [LARGE SCALE GENOMIC DNA]</scope>
    <source>
        <strain evidence="9">cv. Tatra</strain>
        <tissue evidence="8">Young leaves</tissue>
    </source>
</reference>
<comment type="catalytic activity">
    <reaction evidence="1 5">
        <text>[protein]-peptidylproline (omega=180) = [protein]-peptidylproline (omega=0)</text>
        <dbReference type="Rhea" id="RHEA:16237"/>
        <dbReference type="Rhea" id="RHEA-COMP:10747"/>
        <dbReference type="Rhea" id="RHEA-COMP:10748"/>
        <dbReference type="ChEBI" id="CHEBI:83833"/>
        <dbReference type="ChEBI" id="CHEBI:83834"/>
        <dbReference type="EC" id="5.2.1.8"/>
    </reaction>
</comment>
<dbReference type="PANTHER" id="PTHR10516:SF430">
    <property type="entry name" value="PEPTIDYLPROLYL ISOMERASE"/>
    <property type="match status" value="1"/>
</dbReference>
<organism evidence="8 9">
    <name type="scientific">Trifolium pratense</name>
    <name type="common">Red clover</name>
    <dbReference type="NCBI Taxonomy" id="57577"/>
    <lineage>
        <taxon>Eukaryota</taxon>
        <taxon>Viridiplantae</taxon>
        <taxon>Streptophyta</taxon>
        <taxon>Embryophyta</taxon>
        <taxon>Tracheophyta</taxon>
        <taxon>Spermatophyta</taxon>
        <taxon>Magnoliopsida</taxon>
        <taxon>eudicotyledons</taxon>
        <taxon>Gunneridae</taxon>
        <taxon>Pentapetalae</taxon>
        <taxon>rosids</taxon>
        <taxon>fabids</taxon>
        <taxon>Fabales</taxon>
        <taxon>Fabaceae</taxon>
        <taxon>Papilionoideae</taxon>
        <taxon>50 kb inversion clade</taxon>
        <taxon>NPAAA clade</taxon>
        <taxon>Hologalegina</taxon>
        <taxon>IRL clade</taxon>
        <taxon>Trifolieae</taxon>
        <taxon>Trifolium</taxon>
    </lineage>
</organism>
<dbReference type="PROSITE" id="PS50059">
    <property type="entry name" value="FKBP_PPIASE"/>
    <property type="match status" value="1"/>
</dbReference>
<dbReference type="InterPro" id="IPR050689">
    <property type="entry name" value="FKBP-type_PPIase"/>
</dbReference>
<dbReference type="GO" id="GO:0005737">
    <property type="term" value="C:cytoplasm"/>
    <property type="evidence" value="ECO:0007669"/>
    <property type="project" value="TreeGrafter"/>
</dbReference>
<evidence type="ECO:0000256" key="3">
    <source>
        <dbReference type="ARBA" id="ARBA00023110"/>
    </source>
</evidence>
<evidence type="ECO:0000256" key="6">
    <source>
        <dbReference type="SAM" id="MobiDB-lite"/>
    </source>
</evidence>
<feature type="domain" description="PPIase FKBP-type" evidence="7">
    <location>
        <begin position="77"/>
        <end position="120"/>
    </location>
</feature>
<name>A0A2K3KBW1_TRIPR</name>
<dbReference type="PANTHER" id="PTHR10516">
    <property type="entry name" value="PEPTIDYL-PROLYL CIS-TRANS ISOMERASE"/>
    <property type="match status" value="1"/>
</dbReference>
<feature type="region of interest" description="Disordered" evidence="6">
    <location>
        <begin position="1"/>
        <end position="40"/>
    </location>
</feature>
<dbReference type="STRING" id="57577.A0A2K3KBW1"/>
<dbReference type="EMBL" id="ASHM01091362">
    <property type="protein sequence ID" value="PNX63762.1"/>
    <property type="molecule type" value="Genomic_DNA"/>
</dbReference>
<dbReference type="AlphaFoldDB" id="A0A2K3KBW1"/>
<dbReference type="ExpressionAtlas" id="A0A2K3KBW1">
    <property type="expression patterns" value="baseline"/>
</dbReference>
<evidence type="ECO:0000256" key="2">
    <source>
        <dbReference type="ARBA" id="ARBA00013194"/>
    </source>
</evidence>
<evidence type="ECO:0000259" key="7">
    <source>
        <dbReference type="PROSITE" id="PS50059"/>
    </source>
</evidence>